<protein>
    <submittedName>
        <fullName evidence="1">Uncharacterized protein</fullName>
    </submittedName>
</protein>
<accession>A0A368SXF1</accession>
<reference evidence="1" key="1">
    <citation type="journal article" date="2012" name="Nat. Biotechnol.">
        <title>Reference genome sequence of the model plant Setaria.</title>
        <authorList>
            <person name="Bennetzen J.L."/>
            <person name="Schmutz J."/>
            <person name="Wang H."/>
            <person name="Percifield R."/>
            <person name="Hawkins J."/>
            <person name="Pontaroli A.C."/>
            <person name="Estep M."/>
            <person name="Feng L."/>
            <person name="Vaughn J.N."/>
            <person name="Grimwood J."/>
            <person name="Jenkins J."/>
            <person name="Barry K."/>
            <person name="Lindquist E."/>
            <person name="Hellsten U."/>
            <person name="Deshpande S."/>
            <person name="Wang X."/>
            <person name="Wu X."/>
            <person name="Mitros T."/>
            <person name="Triplett J."/>
            <person name="Yang X."/>
            <person name="Ye C.Y."/>
            <person name="Mauro-Herrera M."/>
            <person name="Wang L."/>
            <person name="Li P."/>
            <person name="Sharma M."/>
            <person name="Sharma R."/>
            <person name="Ronald P.C."/>
            <person name="Panaud O."/>
            <person name="Kellogg E.A."/>
            <person name="Brutnell T.P."/>
            <person name="Doust A.N."/>
            <person name="Tuskan G.A."/>
            <person name="Rokhsar D."/>
            <person name="Devos K.M."/>
        </authorList>
    </citation>
    <scope>NUCLEOTIDE SEQUENCE [LARGE SCALE GENOMIC DNA]</scope>
    <source>
        <strain evidence="1">Yugu1</strain>
    </source>
</reference>
<gene>
    <name evidence="1" type="ORF">SETIT_9G580800v2</name>
</gene>
<dbReference type="PANTHER" id="PTHR35161">
    <property type="entry name" value="OS02G0303100 PROTEIN"/>
    <property type="match status" value="1"/>
</dbReference>
<evidence type="ECO:0000313" key="1">
    <source>
        <dbReference type="EMBL" id="RCV47069.1"/>
    </source>
</evidence>
<dbReference type="PANTHER" id="PTHR35161:SF22">
    <property type="match status" value="1"/>
</dbReference>
<proteinExistence type="predicted"/>
<organism evidence="1">
    <name type="scientific">Setaria italica</name>
    <name type="common">Foxtail millet</name>
    <name type="synonym">Panicum italicum</name>
    <dbReference type="NCBI Taxonomy" id="4555"/>
    <lineage>
        <taxon>Eukaryota</taxon>
        <taxon>Viridiplantae</taxon>
        <taxon>Streptophyta</taxon>
        <taxon>Embryophyta</taxon>
        <taxon>Tracheophyta</taxon>
        <taxon>Spermatophyta</taxon>
        <taxon>Magnoliopsida</taxon>
        <taxon>Liliopsida</taxon>
        <taxon>Poales</taxon>
        <taxon>Poaceae</taxon>
        <taxon>PACMAD clade</taxon>
        <taxon>Panicoideae</taxon>
        <taxon>Panicodae</taxon>
        <taxon>Paniceae</taxon>
        <taxon>Cenchrinae</taxon>
        <taxon>Setaria</taxon>
    </lineage>
</organism>
<reference evidence="1" key="2">
    <citation type="submission" date="2015-07" db="EMBL/GenBank/DDBJ databases">
        <authorList>
            <person name="Noorani M."/>
        </authorList>
    </citation>
    <scope>NUCLEOTIDE SEQUENCE</scope>
    <source>
        <strain evidence="1">Yugu1</strain>
    </source>
</reference>
<name>A0A368SXF1_SETIT</name>
<dbReference type="AlphaFoldDB" id="A0A368SXF1"/>
<dbReference type="EMBL" id="CM003536">
    <property type="protein sequence ID" value="RCV47069.1"/>
    <property type="molecule type" value="Genomic_DNA"/>
</dbReference>
<sequence>MQYVKPDETARLVMEIHVPGDERTYLKRSNRARRGTSALVAWFCLLHDSGYFLDGNFTVEDFGIDQLGSLRGKMSLLALLKKFTDTGIVVKDMVVVVGIIKTDIHSDPQIPSDLTYLLKQLAKHKTSCSPLVRTMPRTRKRMSNLHYSSKCSIV</sequence>